<dbReference type="GO" id="GO:0004821">
    <property type="term" value="F:histidine-tRNA ligase activity"/>
    <property type="evidence" value="ECO:0007669"/>
    <property type="project" value="UniProtKB-UniRule"/>
</dbReference>
<keyword evidence="6" id="KW-0648">Protein biosynthesis</keyword>
<dbReference type="InterPro" id="IPR004154">
    <property type="entry name" value="Anticodon-bd"/>
</dbReference>
<reference evidence="12 13" key="1">
    <citation type="submission" date="2017-09" db="EMBL/GenBank/DDBJ databases">
        <title>Depth-based differentiation of microbial function through sediment-hosted aquifers and enrichment of novel symbionts in the deep terrestrial subsurface.</title>
        <authorList>
            <person name="Probst A.J."/>
            <person name="Ladd B."/>
            <person name="Jarett J.K."/>
            <person name="Geller-Mcgrath D.E."/>
            <person name="Sieber C.M."/>
            <person name="Emerson J.B."/>
            <person name="Anantharaman K."/>
            <person name="Thomas B.C."/>
            <person name="Malmstrom R."/>
            <person name="Stieglmeier M."/>
            <person name="Klingl A."/>
            <person name="Woyke T."/>
            <person name="Ryan C.M."/>
            <person name="Banfield J.F."/>
        </authorList>
    </citation>
    <scope>NUCLEOTIDE SEQUENCE [LARGE SCALE GENOMIC DNA]</scope>
    <source>
        <strain evidence="12">CG23_combo_of_CG06-09_8_20_14_all_47_9</strain>
    </source>
</reference>
<evidence type="ECO:0000313" key="13">
    <source>
        <dbReference type="Proteomes" id="UP000231081"/>
    </source>
</evidence>
<evidence type="ECO:0000256" key="7">
    <source>
        <dbReference type="ARBA" id="ARBA00023146"/>
    </source>
</evidence>
<keyword evidence="12" id="KW-0436">Ligase</keyword>
<dbReference type="GO" id="GO:0005524">
    <property type="term" value="F:ATP binding"/>
    <property type="evidence" value="ECO:0007669"/>
    <property type="project" value="UniProtKB-KW"/>
</dbReference>
<comment type="similarity">
    <text evidence="1">Belongs to the class-II aminoacyl-tRNA synthetase family.</text>
</comment>
<evidence type="ECO:0000256" key="9">
    <source>
        <dbReference type="NCBIfam" id="TIGR00442"/>
    </source>
</evidence>
<dbReference type="Pfam" id="PF13393">
    <property type="entry name" value="tRNA-synt_His"/>
    <property type="match status" value="1"/>
</dbReference>
<sequence length="367" mass="40672">TLEYSEVILGKYGKEADKMVYSFKDKGGRNLSLRYDQTVPTARVLAQYQNSLPKCFRRYQIQNVFRADKPQKGRYREFTQCDIDIFGSTSPIADAEIIACTYFAFKNIGYPKIILRINDRQTLFSSLKSFSTKTADVLSIIQTIDKLDKKDKLSVLQELIKKGLSSKNANAALAAVAGAALTPNLKQIIEQSKLLGVPNQAIEFTPNLARGLDYYTGMIFEVILPEYPLGSFGGGGRYDNLINKLSGYNIPAVGIAFGFDRMVEAADELNLIPKENTGAKVLVTIFEDPQPALAAAAVLRQKNINAEVFPAQDKIDKQLKYANRKGVNFVLMIGPDEAAKNMVTLKNMQTGKQKTITLDQATDVLAR</sequence>
<dbReference type="InterPro" id="IPR006195">
    <property type="entry name" value="aa-tRNA-synth_II"/>
</dbReference>
<keyword evidence="5" id="KW-0067">ATP-binding</keyword>
<evidence type="ECO:0000256" key="10">
    <source>
        <dbReference type="PIRSR" id="PIRSR001549-1"/>
    </source>
</evidence>
<dbReference type="Gene3D" id="3.30.930.10">
    <property type="entry name" value="Bira Bifunctional Protein, Domain 2"/>
    <property type="match status" value="1"/>
</dbReference>
<organism evidence="12 13">
    <name type="scientific">Candidatus Beckwithbacteria bacterium CG23_combo_of_CG06-09_8_20_14_all_47_9</name>
    <dbReference type="NCBI Taxonomy" id="1974498"/>
    <lineage>
        <taxon>Bacteria</taxon>
        <taxon>Candidatus Beckwithiibacteriota</taxon>
    </lineage>
</organism>
<dbReference type="PROSITE" id="PS50862">
    <property type="entry name" value="AA_TRNA_LIGASE_II"/>
    <property type="match status" value="1"/>
</dbReference>
<feature type="domain" description="Aminoacyl-transfer RNA synthetases class-II family profile" evidence="11">
    <location>
        <begin position="56"/>
        <end position="310"/>
    </location>
</feature>
<feature type="binding site" evidence="10">
    <location>
        <position position="80"/>
    </location>
    <ligand>
        <name>L-histidine</name>
        <dbReference type="ChEBI" id="CHEBI:57595"/>
    </ligand>
</feature>
<dbReference type="InterPro" id="IPR045864">
    <property type="entry name" value="aa-tRNA-synth_II/BPL/LPL"/>
</dbReference>
<evidence type="ECO:0000313" key="12">
    <source>
        <dbReference type="EMBL" id="PIP52475.1"/>
    </source>
</evidence>
<dbReference type="NCBIfam" id="TIGR00442">
    <property type="entry name" value="hisS"/>
    <property type="match status" value="1"/>
</dbReference>
<dbReference type="SUPFAM" id="SSF52954">
    <property type="entry name" value="Class II aaRS ABD-related"/>
    <property type="match status" value="1"/>
</dbReference>
<dbReference type="InterPro" id="IPR015807">
    <property type="entry name" value="His-tRNA-ligase"/>
</dbReference>
<dbReference type="Pfam" id="PF03129">
    <property type="entry name" value="HGTP_anticodon"/>
    <property type="match status" value="1"/>
</dbReference>
<proteinExistence type="inferred from homology"/>
<feature type="binding site" evidence="10">
    <location>
        <position position="210"/>
    </location>
    <ligand>
        <name>L-histidine</name>
        <dbReference type="ChEBI" id="CHEBI:57595"/>
    </ligand>
</feature>
<evidence type="ECO:0000256" key="6">
    <source>
        <dbReference type="ARBA" id="ARBA00022917"/>
    </source>
</evidence>
<dbReference type="SUPFAM" id="SSF55681">
    <property type="entry name" value="Class II aaRS and biotin synthetases"/>
    <property type="match status" value="1"/>
</dbReference>
<accession>A0A2H0B488</accession>
<dbReference type="GO" id="GO:0005737">
    <property type="term" value="C:cytoplasm"/>
    <property type="evidence" value="ECO:0007669"/>
    <property type="project" value="UniProtKB-UniRule"/>
</dbReference>
<evidence type="ECO:0000256" key="8">
    <source>
        <dbReference type="ARBA" id="ARBA00047639"/>
    </source>
</evidence>
<dbReference type="InterPro" id="IPR004516">
    <property type="entry name" value="HisRS/HisZ"/>
</dbReference>
<keyword evidence="7" id="KW-0030">Aminoacyl-tRNA synthetase</keyword>
<dbReference type="InterPro" id="IPR036621">
    <property type="entry name" value="Anticodon-bd_dom_sf"/>
</dbReference>
<dbReference type="CDD" id="cd00773">
    <property type="entry name" value="HisRS-like_core"/>
    <property type="match status" value="1"/>
</dbReference>
<dbReference type="Gene3D" id="3.40.50.800">
    <property type="entry name" value="Anticodon-binding domain"/>
    <property type="match status" value="1"/>
</dbReference>
<dbReference type="PANTHER" id="PTHR11476:SF7">
    <property type="entry name" value="HISTIDINE--TRNA LIGASE"/>
    <property type="match status" value="1"/>
</dbReference>
<feature type="binding site" evidence="10">
    <location>
        <position position="84"/>
    </location>
    <ligand>
        <name>L-histidine</name>
        <dbReference type="ChEBI" id="CHEBI:57595"/>
    </ligand>
</feature>
<feature type="binding site" evidence="10">
    <location>
        <begin position="36"/>
        <end position="38"/>
    </location>
    <ligand>
        <name>L-histidine</name>
        <dbReference type="ChEBI" id="CHEBI:57595"/>
    </ligand>
</feature>
<evidence type="ECO:0000256" key="4">
    <source>
        <dbReference type="ARBA" id="ARBA00022741"/>
    </source>
</evidence>
<feature type="non-terminal residue" evidence="12">
    <location>
        <position position="1"/>
    </location>
</feature>
<evidence type="ECO:0000256" key="5">
    <source>
        <dbReference type="ARBA" id="ARBA00022840"/>
    </source>
</evidence>
<evidence type="ECO:0000256" key="1">
    <source>
        <dbReference type="ARBA" id="ARBA00008226"/>
    </source>
</evidence>
<dbReference type="GO" id="GO:0006427">
    <property type="term" value="P:histidyl-tRNA aminoacylation"/>
    <property type="evidence" value="ECO:0007669"/>
    <property type="project" value="UniProtKB-UniRule"/>
</dbReference>
<name>A0A2H0B488_9BACT</name>
<protein>
    <recommendedName>
        <fullName evidence="3 9">Histidine--tRNA ligase</fullName>
        <ecNumber evidence="2 9">6.1.1.21</ecNumber>
    </recommendedName>
</protein>
<dbReference type="InterPro" id="IPR041715">
    <property type="entry name" value="HisRS-like_core"/>
</dbReference>
<dbReference type="EC" id="6.1.1.21" evidence="2 9"/>
<feature type="binding site" evidence="10">
    <location>
        <begin position="214"/>
        <end position="215"/>
    </location>
    <ligand>
        <name>L-histidine</name>
        <dbReference type="ChEBI" id="CHEBI:57595"/>
    </ligand>
</feature>
<comment type="caution">
    <text evidence="12">The sequence shown here is derived from an EMBL/GenBank/DDBJ whole genome shotgun (WGS) entry which is preliminary data.</text>
</comment>
<evidence type="ECO:0000256" key="3">
    <source>
        <dbReference type="ARBA" id="ARBA00017399"/>
    </source>
</evidence>
<dbReference type="Proteomes" id="UP000231081">
    <property type="component" value="Unassembled WGS sequence"/>
</dbReference>
<dbReference type="AlphaFoldDB" id="A0A2H0B488"/>
<keyword evidence="4" id="KW-0547">Nucleotide-binding</keyword>
<comment type="catalytic activity">
    <reaction evidence="8">
        <text>tRNA(His) + L-histidine + ATP = L-histidyl-tRNA(His) + AMP + diphosphate + H(+)</text>
        <dbReference type="Rhea" id="RHEA:17313"/>
        <dbReference type="Rhea" id="RHEA-COMP:9665"/>
        <dbReference type="Rhea" id="RHEA-COMP:9689"/>
        <dbReference type="ChEBI" id="CHEBI:15378"/>
        <dbReference type="ChEBI" id="CHEBI:30616"/>
        <dbReference type="ChEBI" id="CHEBI:33019"/>
        <dbReference type="ChEBI" id="CHEBI:57595"/>
        <dbReference type="ChEBI" id="CHEBI:78442"/>
        <dbReference type="ChEBI" id="CHEBI:78527"/>
        <dbReference type="ChEBI" id="CHEBI:456215"/>
        <dbReference type="EC" id="6.1.1.21"/>
    </reaction>
</comment>
<dbReference type="PIRSF" id="PIRSF001549">
    <property type="entry name" value="His-tRNA_synth"/>
    <property type="match status" value="1"/>
</dbReference>
<dbReference type="EMBL" id="PCSQ01000041">
    <property type="protein sequence ID" value="PIP52475.1"/>
    <property type="molecule type" value="Genomic_DNA"/>
</dbReference>
<gene>
    <name evidence="12" type="primary">hisS</name>
    <name evidence="12" type="ORF">COX09_01510</name>
</gene>
<evidence type="ECO:0000259" key="11">
    <source>
        <dbReference type="PROSITE" id="PS50862"/>
    </source>
</evidence>
<dbReference type="PANTHER" id="PTHR11476">
    <property type="entry name" value="HISTIDYL-TRNA SYNTHETASE"/>
    <property type="match status" value="1"/>
</dbReference>
<feature type="binding site" evidence="10">
    <location>
        <position position="66"/>
    </location>
    <ligand>
        <name>L-histidine</name>
        <dbReference type="ChEBI" id="CHEBI:57595"/>
    </ligand>
</feature>
<evidence type="ECO:0000256" key="2">
    <source>
        <dbReference type="ARBA" id="ARBA00012815"/>
    </source>
</evidence>